<dbReference type="EMBL" id="JXUW01000015">
    <property type="protein sequence ID" value="KJE76503.1"/>
    <property type="molecule type" value="Genomic_DNA"/>
</dbReference>
<protein>
    <submittedName>
        <fullName evidence="1">Uncharacterized protein</fullName>
    </submittedName>
</protein>
<name>A0A0D8FT97_9ACTN</name>
<dbReference type="AlphaFoldDB" id="A0A0D8FT97"/>
<reference evidence="1 2" key="1">
    <citation type="submission" date="2015-01" db="EMBL/GenBank/DDBJ databases">
        <title>Draft genome of the acidophilic iron oxidizer Ferrimicrobium acidiphilum strain T23.</title>
        <authorList>
            <person name="Poehlein A."/>
            <person name="Eisen S."/>
            <person name="Schloemann M."/>
            <person name="Johnson B.D."/>
            <person name="Daniel R."/>
            <person name="Muehling M."/>
        </authorList>
    </citation>
    <scope>NUCLEOTIDE SEQUENCE [LARGE SCALE GENOMIC DNA]</scope>
    <source>
        <strain evidence="1 2">T23</strain>
    </source>
</reference>
<gene>
    <name evidence="1" type="ORF">FEAC_17300</name>
</gene>
<proteinExistence type="predicted"/>
<evidence type="ECO:0000313" key="2">
    <source>
        <dbReference type="Proteomes" id="UP000032336"/>
    </source>
</evidence>
<sequence length="49" mass="5440">MNLIFPVMRTLMAIVLLETSPLVASRTLSIHVTKFYTPPQSKPKGPLNS</sequence>
<dbReference type="Proteomes" id="UP000032336">
    <property type="component" value="Unassembled WGS sequence"/>
</dbReference>
<accession>A0A0D8FT97</accession>
<organism evidence="1 2">
    <name type="scientific">Ferrimicrobium acidiphilum DSM 19497</name>
    <dbReference type="NCBI Taxonomy" id="1121877"/>
    <lineage>
        <taxon>Bacteria</taxon>
        <taxon>Bacillati</taxon>
        <taxon>Actinomycetota</taxon>
        <taxon>Acidimicrobiia</taxon>
        <taxon>Acidimicrobiales</taxon>
        <taxon>Acidimicrobiaceae</taxon>
        <taxon>Ferrimicrobium</taxon>
    </lineage>
</organism>
<comment type="caution">
    <text evidence="1">The sequence shown here is derived from an EMBL/GenBank/DDBJ whole genome shotgun (WGS) entry which is preliminary data.</text>
</comment>
<keyword evidence="2" id="KW-1185">Reference proteome</keyword>
<evidence type="ECO:0000313" key="1">
    <source>
        <dbReference type="EMBL" id="KJE76503.1"/>
    </source>
</evidence>